<comment type="caution">
    <text evidence="4">The sequence shown here is derived from an EMBL/GenBank/DDBJ whole genome shotgun (WGS) entry which is preliminary data.</text>
</comment>
<dbReference type="OrthoDB" id="4726108at2"/>
<dbReference type="AlphaFoldDB" id="A0A2G5PH05"/>
<evidence type="ECO:0000256" key="2">
    <source>
        <dbReference type="PROSITE-ProRule" id="PRU00335"/>
    </source>
</evidence>
<feature type="DNA-binding region" description="H-T-H motif" evidence="2">
    <location>
        <begin position="28"/>
        <end position="47"/>
    </location>
</feature>
<dbReference type="PROSITE" id="PS50977">
    <property type="entry name" value="HTH_TETR_2"/>
    <property type="match status" value="1"/>
</dbReference>
<dbReference type="InterPro" id="IPR050109">
    <property type="entry name" value="HTH-type_TetR-like_transc_reg"/>
</dbReference>
<dbReference type="RefSeq" id="WP_090587730.1">
    <property type="nucleotide sequence ID" value="NZ_CP104302.1"/>
</dbReference>
<dbReference type="GO" id="GO:0003677">
    <property type="term" value="F:DNA binding"/>
    <property type="evidence" value="ECO:0007669"/>
    <property type="project" value="UniProtKB-UniRule"/>
</dbReference>
<organism evidence="4 5">
    <name type="scientific">Mycolicibacterium brumae</name>
    <dbReference type="NCBI Taxonomy" id="85968"/>
    <lineage>
        <taxon>Bacteria</taxon>
        <taxon>Bacillati</taxon>
        <taxon>Actinomycetota</taxon>
        <taxon>Actinomycetes</taxon>
        <taxon>Mycobacteriales</taxon>
        <taxon>Mycobacteriaceae</taxon>
        <taxon>Mycolicibacterium</taxon>
    </lineage>
</organism>
<sequence length="188" mass="20358">MRNGEELRGEILTAAREEFARYGLAGARIDRVAKNARASKERLYAHFGDKETLFREVVTADAARFFTAVLPRPDALAEFVGEIYDLARANPEHLRMVTWARLEGLSLLPPDTPAVPPPAIDVVATGQRSGHIDAGWDPEELIVMLFGLALSWAGWPHPAAGADDAAVVAGRRAAAVEAAARIIAPSRR</sequence>
<evidence type="ECO:0000313" key="4">
    <source>
        <dbReference type="EMBL" id="PIB77254.1"/>
    </source>
</evidence>
<dbReference type="InterPro" id="IPR009057">
    <property type="entry name" value="Homeodomain-like_sf"/>
</dbReference>
<dbReference type="Pfam" id="PF17926">
    <property type="entry name" value="TetR_C_21"/>
    <property type="match status" value="1"/>
</dbReference>
<keyword evidence="5" id="KW-1185">Reference proteome</keyword>
<dbReference type="STRING" id="85968.GCA_900073015_01323"/>
<evidence type="ECO:0000259" key="3">
    <source>
        <dbReference type="PROSITE" id="PS50977"/>
    </source>
</evidence>
<gene>
    <name evidence="4" type="ORF">CQY22_003155</name>
</gene>
<dbReference type="SUPFAM" id="SSF48498">
    <property type="entry name" value="Tetracyclin repressor-like, C-terminal domain"/>
    <property type="match status" value="1"/>
</dbReference>
<reference evidence="4 5" key="1">
    <citation type="journal article" date="2017" name="Infect. Genet. Evol.">
        <title>The new phylogeny of the genus Mycobacterium: The old and the news.</title>
        <authorList>
            <person name="Tortoli E."/>
            <person name="Fedrizzi T."/>
            <person name="Meehan C.J."/>
            <person name="Trovato A."/>
            <person name="Grottola A."/>
            <person name="Giacobazzi E."/>
            <person name="Serpini G.F."/>
            <person name="Tagliazucchi S."/>
            <person name="Fabio A."/>
            <person name="Bettua C."/>
            <person name="Bertorelli R."/>
            <person name="Frascaro F."/>
            <person name="De Sanctis V."/>
            <person name="Pecorari M."/>
            <person name="Jousson O."/>
            <person name="Segata N."/>
            <person name="Cirillo D.M."/>
        </authorList>
    </citation>
    <scope>NUCLEOTIDE SEQUENCE [LARGE SCALE GENOMIC DNA]</scope>
    <source>
        <strain evidence="4 5">CIP1034565</strain>
    </source>
</reference>
<accession>A0A2G5PH05</accession>
<dbReference type="GO" id="GO:0006355">
    <property type="term" value="P:regulation of DNA-templated transcription"/>
    <property type="evidence" value="ECO:0007669"/>
    <property type="project" value="UniProtKB-ARBA"/>
</dbReference>
<keyword evidence="1 2" id="KW-0238">DNA-binding</keyword>
<feature type="domain" description="HTH tetR-type" evidence="3">
    <location>
        <begin position="5"/>
        <end position="65"/>
    </location>
</feature>
<dbReference type="PANTHER" id="PTHR30328">
    <property type="entry name" value="TRANSCRIPTIONAL REPRESSOR"/>
    <property type="match status" value="1"/>
</dbReference>
<dbReference type="PANTHER" id="PTHR30328:SF54">
    <property type="entry name" value="HTH-TYPE TRANSCRIPTIONAL REPRESSOR SCO4008"/>
    <property type="match status" value="1"/>
</dbReference>
<dbReference type="InterPro" id="IPR001647">
    <property type="entry name" value="HTH_TetR"/>
</dbReference>
<proteinExistence type="predicted"/>
<evidence type="ECO:0000256" key="1">
    <source>
        <dbReference type="ARBA" id="ARBA00023125"/>
    </source>
</evidence>
<dbReference type="Proteomes" id="UP000230551">
    <property type="component" value="Unassembled WGS sequence"/>
</dbReference>
<dbReference type="Gene3D" id="1.10.357.10">
    <property type="entry name" value="Tetracycline Repressor, domain 2"/>
    <property type="match status" value="1"/>
</dbReference>
<protein>
    <submittedName>
        <fullName evidence="4">TetR family transcriptional regulator</fullName>
    </submittedName>
</protein>
<dbReference type="InterPro" id="IPR041467">
    <property type="entry name" value="Sco4008_C"/>
</dbReference>
<dbReference type="Pfam" id="PF00440">
    <property type="entry name" value="TetR_N"/>
    <property type="match status" value="1"/>
</dbReference>
<name>A0A2G5PH05_9MYCO</name>
<evidence type="ECO:0000313" key="5">
    <source>
        <dbReference type="Proteomes" id="UP000230551"/>
    </source>
</evidence>
<dbReference type="InterPro" id="IPR036271">
    <property type="entry name" value="Tet_transcr_reg_TetR-rel_C_sf"/>
</dbReference>
<dbReference type="SUPFAM" id="SSF46689">
    <property type="entry name" value="Homeodomain-like"/>
    <property type="match status" value="1"/>
</dbReference>
<dbReference type="PRINTS" id="PR00455">
    <property type="entry name" value="HTHTETR"/>
</dbReference>
<dbReference type="EMBL" id="PDCN02000002">
    <property type="protein sequence ID" value="PIB77254.1"/>
    <property type="molecule type" value="Genomic_DNA"/>
</dbReference>